<reference evidence="3" key="2">
    <citation type="submission" date="2023-06" db="EMBL/GenBank/DDBJ databases">
        <authorList>
            <person name="Ma L."/>
            <person name="Liu K.-W."/>
            <person name="Li Z."/>
            <person name="Hsiao Y.-Y."/>
            <person name="Qi Y."/>
            <person name="Fu T."/>
            <person name="Tang G."/>
            <person name="Zhang D."/>
            <person name="Sun W.-H."/>
            <person name="Liu D.-K."/>
            <person name="Li Y."/>
            <person name="Chen G.-Z."/>
            <person name="Liu X.-D."/>
            <person name="Liao X.-Y."/>
            <person name="Jiang Y.-T."/>
            <person name="Yu X."/>
            <person name="Hao Y."/>
            <person name="Huang J."/>
            <person name="Zhao X.-W."/>
            <person name="Ke S."/>
            <person name="Chen Y.-Y."/>
            <person name="Wu W.-L."/>
            <person name="Hsu J.-L."/>
            <person name="Lin Y.-F."/>
            <person name="Huang M.-D."/>
            <person name="Li C.-Y."/>
            <person name="Huang L."/>
            <person name="Wang Z.-W."/>
            <person name="Zhao X."/>
            <person name="Zhong W.-Y."/>
            <person name="Peng D.-H."/>
            <person name="Ahmad S."/>
            <person name="Lan S."/>
            <person name="Zhang J.-S."/>
            <person name="Tsai W.-C."/>
            <person name="Van De Peer Y."/>
            <person name="Liu Z.-J."/>
        </authorList>
    </citation>
    <scope>NUCLEOTIDE SEQUENCE</scope>
    <source>
        <strain evidence="3">SCP</strain>
        <tissue evidence="3">Leaves</tissue>
    </source>
</reference>
<dbReference type="InterPro" id="IPR036465">
    <property type="entry name" value="vWFA_dom_sf"/>
</dbReference>
<dbReference type="Gene3D" id="3.30.40.10">
    <property type="entry name" value="Zinc/RING finger domain, C3HC4 (zinc finger)"/>
    <property type="match status" value="1"/>
</dbReference>
<keyword evidence="4" id="KW-1185">Reference proteome</keyword>
<dbReference type="PROSITE" id="PS50089">
    <property type="entry name" value="ZF_RING_2"/>
    <property type="match status" value="1"/>
</dbReference>
<keyword evidence="1" id="KW-0863">Zinc-finger</keyword>
<dbReference type="InterPro" id="IPR051266">
    <property type="entry name" value="CLCR"/>
</dbReference>
<evidence type="ECO:0000256" key="1">
    <source>
        <dbReference type="PROSITE-ProRule" id="PRU00175"/>
    </source>
</evidence>
<dbReference type="InterPro" id="IPR013083">
    <property type="entry name" value="Znf_RING/FYVE/PHD"/>
</dbReference>
<evidence type="ECO:0000313" key="3">
    <source>
        <dbReference type="EMBL" id="KAK1274550.1"/>
    </source>
</evidence>
<reference evidence="3" key="1">
    <citation type="journal article" date="2023" name="Nat. Commun.">
        <title>Diploid and tetraploid genomes of Acorus and the evolution of monocots.</title>
        <authorList>
            <person name="Ma L."/>
            <person name="Liu K.W."/>
            <person name="Li Z."/>
            <person name="Hsiao Y.Y."/>
            <person name="Qi Y."/>
            <person name="Fu T."/>
            <person name="Tang G.D."/>
            <person name="Zhang D."/>
            <person name="Sun W.H."/>
            <person name="Liu D.K."/>
            <person name="Li Y."/>
            <person name="Chen G.Z."/>
            <person name="Liu X.D."/>
            <person name="Liao X.Y."/>
            <person name="Jiang Y.T."/>
            <person name="Yu X."/>
            <person name="Hao Y."/>
            <person name="Huang J."/>
            <person name="Zhao X.W."/>
            <person name="Ke S."/>
            <person name="Chen Y.Y."/>
            <person name="Wu W.L."/>
            <person name="Hsu J.L."/>
            <person name="Lin Y.F."/>
            <person name="Huang M.D."/>
            <person name="Li C.Y."/>
            <person name="Huang L."/>
            <person name="Wang Z.W."/>
            <person name="Zhao X."/>
            <person name="Zhong W.Y."/>
            <person name="Peng D.H."/>
            <person name="Ahmad S."/>
            <person name="Lan S."/>
            <person name="Zhang J.S."/>
            <person name="Tsai W.C."/>
            <person name="Van de Peer Y."/>
            <person name="Liu Z.J."/>
        </authorList>
    </citation>
    <scope>NUCLEOTIDE SEQUENCE</scope>
    <source>
        <strain evidence="3">SCP</strain>
    </source>
</reference>
<proteinExistence type="predicted"/>
<dbReference type="Gene3D" id="3.40.50.410">
    <property type="entry name" value="von Willebrand factor, type A domain"/>
    <property type="match status" value="1"/>
</dbReference>
<accession>A0AAV9BDL0</accession>
<gene>
    <name evidence="3" type="ORF">QJS04_geneDACA007861</name>
</gene>
<evidence type="ECO:0000259" key="2">
    <source>
        <dbReference type="PROSITE" id="PS50089"/>
    </source>
</evidence>
<dbReference type="EMBL" id="JAUJYN010000004">
    <property type="protein sequence ID" value="KAK1274550.1"/>
    <property type="molecule type" value="Genomic_DNA"/>
</dbReference>
<dbReference type="Proteomes" id="UP001179952">
    <property type="component" value="Unassembled WGS sequence"/>
</dbReference>
<organism evidence="3 4">
    <name type="scientific">Acorus gramineus</name>
    <name type="common">Dwarf sweet flag</name>
    <dbReference type="NCBI Taxonomy" id="55184"/>
    <lineage>
        <taxon>Eukaryota</taxon>
        <taxon>Viridiplantae</taxon>
        <taxon>Streptophyta</taxon>
        <taxon>Embryophyta</taxon>
        <taxon>Tracheophyta</taxon>
        <taxon>Spermatophyta</taxon>
        <taxon>Magnoliopsida</taxon>
        <taxon>Liliopsida</taxon>
        <taxon>Acoraceae</taxon>
        <taxon>Acorus</taxon>
    </lineage>
</organism>
<dbReference type="PANTHER" id="PTHR10579:SF47">
    <property type="entry name" value="OS09G0298500 PROTEIN"/>
    <property type="match status" value="1"/>
</dbReference>
<dbReference type="InterPro" id="IPR001841">
    <property type="entry name" value="Znf_RING"/>
</dbReference>
<name>A0AAV9BDL0_ACOGR</name>
<keyword evidence="1" id="KW-0479">Metal-binding</keyword>
<comment type="caution">
    <text evidence="3">The sequence shown here is derived from an EMBL/GenBank/DDBJ whole genome shotgun (WGS) entry which is preliminary data.</text>
</comment>
<protein>
    <recommendedName>
        <fullName evidence="2">RING-type domain-containing protein</fullName>
    </recommendedName>
</protein>
<keyword evidence="1" id="KW-0862">Zinc</keyword>
<evidence type="ECO:0000313" key="4">
    <source>
        <dbReference type="Proteomes" id="UP001179952"/>
    </source>
</evidence>
<sequence>MGDESESNGSNKQQQLQSLCTICLDPLTPSDMGHNSRPIFTAQCRHAFHSACIAANVRHGSLACPVCRAHWTLLPTLPAHWASIEPHRADPVLRILDDSIATIRVHRRSSLRTLQYDDDDPLEPATQPGPAHPRLELSLGPVHFNRAHLSVRLARQRPTDVVLLASPNGPHLRLLKQSMALVIFSLRPVDRLAIVASVARVFPLRLMSAHGKRAALQVVDRISHSCEPDPSESLRKALKVLRDRAHHNPLECVIHISDGPTRTRMAHRPTPVPVHHFHVEFGFGSGLNGFVMHEFEEFLSKLLGGTIRETELRIDGGPVRLGELRGGEERRVQVEVGECGYVCVAYSYVEGDIEGCVWAGEAVVGVGDKVERIDRGSGDEGGGCDPRRSSGGPERWDYVDPFMARRWAKHLHGYRT</sequence>
<dbReference type="GO" id="GO:0008270">
    <property type="term" value="F:zinc ion binding"/>
    <property type="evidence" value="ECO:0007669"/>
    <property type="project" value="UniProtKB-KW"/>
</dbReference>
<dbReference type="SUPFAM" id="SSF57850">
    <property type="entry name" value="RING/U-box"/>
    <property type="match status" value="1"/>
</dbReference>
<dbReference type="SMART" id="SM00184">
    <property type="entry name" value="RING"/>
    <property type="match status" value="1"/>
</dbReference>
<feature type="domain" description="RING-type" evidence="2">
    <location>
        <begin position="20"/>
        <end position="68"/>
    </location>
</feature>
<dbReference type="Pfam" id="PF13639">
    <property type="entry name" value="zf-RING_2"/>
    <property type="match status" value="1"/>
</dbReference>
<dbReference type="PANTHER" id="PTHR10579">
    <property type="entry name" value="CALCIUM-ACTIVATED CHLORIDE CHANNEL REGULATOR"/>
    <property type="match status" value="1"/>
</dbReference>
<dbReference type="AlphaFoldDB" id="A0AAV9BDL0"/>